<name>N6W6K5_9ACTO</name>
<dbReference type="HOGENOM" id="CLU_3228315_0_0_11"/>
<reference evidence="1 2" key="1">
    <citation type="submission" date="2013-03" db="EMBL/GenBank/DDBJ databases">
        <title>Reference genome for the Human Microbiome Project.</title>
        <authorList>
            <person name="Aqrawi P."/>
            <person name="Ayvaz T."/>
            <person name="Bess C."/>
            <person name="Blankenburg K."/>
            <person name="Coyle M."/>
            <person name="Deng J."/>
            <person name="Forbes L."/>
            <person name="Fowler G."/>
            <person name="Francisco L."/>
            <person name="Fu Q."/>
            <person name="Gibbs R."/>
            <person name="Gross S."/>
            <person name="Gubbala S."/>
            <person name="Hale W."/>
            <person name="Hemphill L."/>
            <person name="Highlander S."/>
            <person name="Hirani K."/>
            <person name="Jackson L."/>
            <person name="Jakkamsetti A."/>
            <person name="Javaid M."/>
            <person name="Jayaseelan J.C."/>
            <person name="Jiang H."/>
            <person name="Joshi V."/>
            <person name="Korchina V."/>
            <person name="Kovar C."/>
            <person name="Lara F."/>
            <person name="Lee S."/>
            <person name="Liu Y."/>
            <person name="Mata R."/>
            <person name="Mathew T."/>
            <person name="Munidasa M."/>
            <person name="Muzny D."/>
            <person name="Nazareth L."/>
            <person name="Ngo R."/>
            <person name="Nguyen L."/>
            <person name="Nguyen N."/>
            <person name="Okwuonu G."/>
            <person name="Ongeri F."/>
            <person name="Palculict T."/>
            <person name="Patil S."/>
            <person name="Petrosino J."/>
            <person name="Pham C."/>
            <person name="Pham P."/>
            <person name="Pu L.-L."/>
            <person name="Qin X."/>
            <person name="Qu J."/>
            <person name="Reid J."/>
            <person name="Ross M."/>
            <person name="Ruth R."/>
            <person name="Saada N."/>
            <person name="San Lucas F."/>
            <person name="Santibanez J."/>
            <person name="Shang Y."/>
            <person name="Simmons D."/>
            <person name="Song X.-Z."/>
            <person name="Tang L.-Y."/>
            <person name="Thornton R."/>
            <person name="Warren J."/>
            <person name="Weissenberger G."/>
            <person name="Wilczek-Boney K."/>
            <person name="Worley K."/>
            <person name="Youmans B."/>
            <person name="Zhang J."/>
            <person name="Zhang L."/>
            <person name="Zhao Z."/>
            <person name="Zhou C."/>
            <person name="Zhu D."/>
            <person name="Zhu Y."/>
        </authorList>
    </citation>
    <scope>NUCLEOTIDE SEQUENCE [LARGE SCALE GENOMIC DNA]</scope>
    <source>
        <strain evidence="1 2">F0333</strain>
    </source>
</reference>
<sequence length="43" mass="4567">MCVIIRATAKHDAERAPGSASWSGMPSEAKSGKLALMRGFPHI</sequence>
<dbReference type="Proteomes" id="UP000013015">
    <property type="component" value="Unassembled WGS sequence"/>
</dbReference>
<gene>
    <name evidence="1" type="ORF">HMPREF9004_1104</name>
</gene>
<evidence type="ECO:0000313" key="2">
    <source>
        <dbReference type="Proteomes" id="UP000013015"/>
    </source>
</evidence>
<organism evidence="1 2">
    <name type="scientific">Schaalia cardiffensis F0333</name>
    <dbReference type="NCBI Taxonomy" id="888050"/>
    <lineage>
        <taxon>Bacteria</taxon>
        <taxon>Bacillati</taxon>
        <taxon>Actinomycetota</taxon>
        <taxon>Actinomycetes</taxon>
        <taxon>Actinomycetales</taxon>
        <taxon>Actinomycetaceae</taxon>
        <taxon>Schaalia</taxon>
    </lineage>
</organism>
<dbReference type="EMBL" id="AQHZ01000017">
    <property type="protein sequence ID" value="ENO18160.1"/>
    <property type="molecule type" value="Genomic_DNA"/>
</dbReference>
<dbReference type="AlphaFoldDB" id="N6W6K5"/>
<protein>
    <submittedName>
        <fullName evidence="1">Uncharacterized protein</fullName>
    </submittedName>
</protein>
<comment type="caution">
    <text evidence="1">The sequence shown here is derived from an EMBL/GenBank/DDBJ whole genome shotgun (WGS) entry which is preliminary data.</text>
</comment>
<accession>N6W6K5</accession>
<proteinExistence type="predicted"/>
<keyword evidence="2" id="KW-1185">Reference proteome</keyword>
<dbReference type="PATRIC" id="fig|888050.3.peg.1049"/>
<evidence type="ECO:0000313" key="1">
    <source>
        <dbReference type="EMBL" id="ENO18160.1"/>
    </source>
</evidence>